<dbReference type="EMBL" id="JACSDY010000002">
    <property type="protein sequence ID" value="KAF7435499.1"/>
    <property type="molecule type" value="Genomic_DNA"/>
</dbReference>
<evidence type="ECO:0000313" key="1">
    <source>
        <dbReference type="EMBL" id="KAF7435499.1"/>
    </source>
</evidence>
<gene>
    <name evidence="1" type="ORF">H0235_003690</name>
</gene>
<sequence length="101" mass="11419">MSEIQQVLIRKHNGKNALRFNGKRMAKVAFRARGVAPFAARVPYLGHCEPYIDPMMPIAQSKTSHRGNPIGRGKLLRTIDPSPLLWWMSPPITIQIARNCQ</sequence>
<dbReference type="AlphaFoldDB" id="A0A834PBY2"/>
<comment type="caution">
    <text evidence="1">The sequence shown here is derived from an EMBL/GenBank/DDBJ whole genome shotgun (WGS) entry which is preliminary data.</text>
</comment>
<dbReference type="Proteomes" id="UP000600918">
    <property type="component" value="Unassembled WGS sequence"/>
</dbReference>
<proteinExistence type="predicted"/>
<evidence type="ECO:0000313" key="2">
    <source>
        <dbReference type="Proteomes" id="UP000600918"/>
    </source>
</evidence>
<keyword evidence="2" id="KW-1185">Reference proteome</keyword>
<reference evidence="1" key="1">
    <citation type="journal article" date="2020" name="G3 (Bethesda)">
        <title>High-Quality Assemblies for Three Invasive Social Wasps from the &lt;i&gt;Vespula&lt;/i&gt; Genus.</title>
        <authorList>
            <person name="Harrop T.W.R."/>
            <person name="Guhlin J."/>
            <person name="McLaughlin G.M."/>
            <person name="Permina E."/>
            <person name="Stockwell P."/>
            <person name="Gilligan J."/>
            <person name="Le Lec M.F."/>
            <person name="Gruber M.A.M."/>
            <person name="Quinn O."/>
            <person name="Lovegrove M."/>
            <person name="Duncan E.J."/>
            <person name="Remnant E.J."/>
            <person name="Van Eeckhoven J."/>
            <person name="Graham B."/>
            <person name="Knapp R.A."/>
            <person name="Langford K.W."/>
            <person name="Kronenberg Z."/>
            <person name="Press M.O."/>
            <person name="Eacker S.M."/>
            <person name="Wilson-Rankin E.E."/>
            <person name="Purcell J."/>
            <person name="Lester P.J."/>
            <person name="Dearden P.K."/>
        </authorList>
    </citation>
    <scope>NUCLEOTIDE SEQUENCE</scope>
    <source>
        <strain evidence="1">Volc-1</strain>
    </source>
</reference>
<protein>
    <submittedName>
        <fullName evidence="1">Uncharacterized protein</fullName>
    </submittedName>
</protein>
<accession>A0A834PBY2</accession>
<organism evidence="1 2">
    <name type="scientific">Vespula pensylvanica</name>
    <name type="common">Western yellow jacket</name>
    <name type="synonym">Wasp</name>
    <dbReference type="NCBI Taxonomy" id="30213"/>
    <lineage>
        <taxon>Eukaryota</taxon>
        <taxon>Metazoa</taxon>
        <taxon>Ecdysozoa</taxon>
        <taxon>Arthropoda</taxon>
        <taxon>Hexapoda</taxon>
        <taxon>Insecta</taxon>
        <taxon>Pterygota</taxon>
        <taxon>Neoptera</taxon>
        <taxon>Endopterygota</taxon>
        <taxon>Hymenoptera</taxon>
        <taxon>Apocrita</taxon>
        <taxon>Aculeata</taxon>
        <taxon>Vespoidea</taxon>
        <taxon>Vespidae</taxon>
        <taxon>Vespinae</taxon>
        <taxon>Vespula</taxon>
    </lineage>
</organism>
<name>A0A834PBY2_VESPE</name>